<sequence length="270" mass="28176">MRARVRGLSRPPAGGRAKQGVRVATQLVGIRVESAAPTELARFWAEALGWHVDGTAARSAVPGVPDLLFTASQRPKTAKNRLHLDLDHAPDGDVDTEAARLIVLGAQHTDIGQGAVPWRVLADPEGNEFCVLPRPPLPHAGPPRDSGVGRLAQICLDAADMNRQETFWAAATGWTFAVRDAWAVRLSGREDTAPTLVMGPPAAPKAGANRLGLVLSAADGPVEDSIRGLVASGATLLADADAGAGAEPGTALVDPEGNEFWVADAGKARR</sequence>
<name>A0ABP9HNH7_9ACTN</name>
<protein>
    <submittedName>
        <fullName evidence="2">VOC family protein</fullName>
    </submittedName>
</protein>
<dbReference type="Gene3D" id="3.10.180.10">
    <property type="entry name" value="2,3-Dihydroxybiphenyl 1,2-Dioxygenase, domain 1"/>
    <property type="match status" value="2"/>
</dbReference>
<dbReference type="InterPro" id="IPR041581">
    <property type="entry name" value="Glyoxalase_6"/>
</dbReference>
<dbReference type="CDD" id="cd06587">
    <property type="entry name" value="VOC"/>
    <property type="match status" value="1"/>
</dbReference>
<dbReference type="InterPro" id="IPR029068">
    <property type="entry name" value="Glyas_Bleomycin-R_OHBP_Dase"/>
</dbReference>
<feature type="domain" description="Glyoxalase-like" evidence="1">
    <location>
        <begin position="153"/>
        <end position="262"/>
    </location>
</feature>
<dbReference type="EMBL" id="BAABHS010000016">
    <property type="protein sequence ID" value="GAA4974686.1"/>
    <property type="molecule type" value="Genomic_DNA"/>
</dbReference>
<gene>
    <name evidence="2" type="ORF">GCM10023205_46740</name>
</gene>
<evidence type="ECO:0000313" key="3">
    <source>
        <dbReference type="Proteomes" id="UP001500466"/>
    </source>
</evidence>
<reference evidence="3" key="1">
    <citation type="journal article" date="2019" name="Int. J. Syst. Evol. Microbiol.">
        <title>The Global Catalogue of Microorganisms (GCM) 10K type strain sequencing project: providing services to taxonomists for standard genome sequencing and annotation.</title>
        <authorList>
            <consortium name="The Broad Institute Genomics Platform"/>
            <consortium name="The Broad Institute Genome Sequencing Center for Infectious Disease"/>
            <person name="Wu L."/>
            <person name="Ma J."/>
        </authorList>
    </citation>
    <scope>NUCLEOTIDE SEQUENCE [LARGE SCALE GENOMIC DNA]</scope>
    <source>
        <strain evidence="3">JCM 17986</strain>
    </source>
</reference>
<keyword evidence="3" id="KW-1185">Reference proteome</keyword>
<evidence type="ECO:0000313" key="2">
    <source>
        <dbReference type="EMBL" id="GAA4974686.1"/>
    </source>
</evidence>
<organism evidence="2 3">
    <name type="scientific">Yinghuangia aomiensis</name>
    <dbReference type="NCBI Taxonomy" id="676205"/>
    <lineage>
        <taxon>Bacteria</taxon>
        <taxon>Bacillati</taxon>
        <taxon>Actinomycetota</taxon>
        <taxon>Actinomycetes</taxon>
        <taxon>Kitasatosporales</taxon>
        <taxon>Streptomycetaceae</taxon>
        <taxon>Yinghuangia</taxon>
    </lineage>
</organism>
<dbReference type="Proteomes" id="UP001500466">
    <property type="component" value="Unassembled WGS sequence"/>
</dbReference>
<comment type="caution">
    <text evidence="2">The sequence shown here is derived from an EMBL/GenBank/DDBJ whole genome shotgun (WGS) entry which is preliminary data.</text>
</comment>
<proteinExistence type="predicted"/>
<dbReference type="SUPFAM" id="SSF54593">
    <property type="entry name" value="Glyoxalase/Bleomycin resistance protein/Dihydroxybiphenyl dioxygenase"/>
    <property type="match status" value="2"/>
</dbReference>
<dbReference type="PANTHER" id="PTHR35908:SF1">
    <property type="entry name" value="CONSERVED PROTEIN"/>
    <property type="match status" value="1"/>
</dbReference>
<dbReference type="Pfam" id="PF18029">
    <property type="entry name" value="Glyoxalase_6"/>
    <property type="match status" value="2"/>
</dbReference>
<feature type="domain" description="Glyoxalase-like" evidence="1">
    <location>
        <begin position="32"/>
        <end position="132"/>
    </location>
</feature>
<dbReference type="PANTHER" id="PTHR35908">
    <property type="entry name" value="HYPOTHETICAL FUSION PROTEIN"/>
    <property type="match status" value="1"/>
</dbReference>
<evidence type="ECO:0000259" key="1">
    <source>
        <dbReference type="Pfam" id="PF18029"/>
    </source>
</evidence>
<accession>A0ABP9HNH7</accession>